<reference evidence="1 2" key="1">
    <citation type="journal article" date="2019" name="Environ. Microbiol.">
        <title>Species interactions and distinct microbial communities in high Arctic permafrost affected cryosols are associated with the CH4 and CO2 gas fluxes.</title>
        <authorList>
            <person name="Altshuler I."/>
            <person name="Hamel J."/>
            <person name="Turney S."/>
            <person name="Magnuson E."/>
            <person name="Levesque R."/>
            <person name="Greer C."/>
            <person name="Whyte L.G."/>
        </authorList>
    </citation>
    <scope>NUCLEOTIDE SEQUENCE [LARGE SCALE GENOMIC DNA]</scope>
    <source>
        <strain evidence="1 2">S5.1</strain>
    </source>
</reference>
<protein>
    <submittedName>
        <fullName evidence="1">Uncharacterized protein</fullName>
    </submittedName>
</protein>
<organism evidence="1 2">
    <name type="scientific">Sphingomonas oligophenolica</name>
    <dbReference type="NCBI Taxonomy" id="301154"/>
    <lineage>
        <taxon>Bacteria</taxon>
        <taxon>Pseudomonadati</taxon>
        <taxon>Pseudomonadota</taxon>
        <taxon>Alphaproteobacteria</taxon>
        <taxon>Sphingomonadales</taxon>
        <taxon>Sphingomonadaceae</taxon>
        <taxon>Sphingomonas</taxon>
    </lineage>
</organism>
<accession>A0A502CB55</accession>
<keyword evidence="2" id="KW-1185">Reference proteome</keyword>
<dbReference type="AlphaFoldDB" id="A0A502CB55"/>
<name>A0A502CB55_9SPHN</name>
<dbReference type="EMBL" id="RCZK01000013">
    <property type="protein sequence ID" value="TPG09972.1"/>
    <property type="molecule type" value="Genomic_DNA"/>
</dbReference>
<sequence>MAAPSAASDLIWLLGQPHLNDYLRFVETKVIGGDTIAVGALVEEWRRANDCYYDLESQEAGLADTIGVVAIEPSLASRAAAVMATSAFRETFNGLPASIAKVELDKLVVAQIHVEHGHRFEDVAARGLRDDAVALFDLCLPIDAALPEVTIARLGEHHYRFSSPSTDLRAHKLRLLPPLPIGDTGDFGPWAAMLGLGIGYSANLLSGVRSGSRILLQNGYHRAYALRAMGVTHAYCVIEEVTRKDELAMIASSRVTDDPEFYFAAKRPPLLRDFFDPIFAKRLAVLPIVNEIEVTVNVTETMATRRR</sequence>
<comment type="caution">
    <text evidence="1">The sequence shown here is derived from an EMBL/GenBank/DDBJ whole genome shotgun (WGS) entry which is preliminary data.</text>
</comment>
<dbReference type="Proteomes" id="UP000318413">
    <property type="component" value="Unassembled WGS sequence"/>
</dbReference>
<evidence type="ECO:0000313" key="1">
    <source>
        <dbReference type="EMBL" id="TPG09972.1"/>
    </source>
</evidence>
<evidence type="ECO:0000313" key="2">
    <source>
        <dbReference type="Proteomes" id="UP000318413"/>
    </source>
</evidence>
<proteinExistence type="predicted"/>
<gene>
    <name evidence="1" type="ORF">EAH84_13390</name>
</gene>